<dbReference type="CDD" id="cd00171">
    <property type="entry name" value="Sec7"/>
    <property type="match status" value="1"/>
</dbReference>
<dbReference type="PROSITE" id="PS50190">
    <property type="entry name" value="SEC7"/>
    <property type="match status" value="1"/>
</dbReference>
<dbReference type="InParanoid" id="A0A1Y1URT7"/>
<evidence type="ECO:0000256" key="1">
    <source>
        <dbReference type="ARBA" id="ARBA00022448"/>
    </source>
</evidence>
<gene>
    <name evidence="8" type="ORF">BD324DRAFT_644628</name>
</gene>
<dbReference type="GeneID" id="33559406"/>
<feature type="compositionally biased region" description="Polar residues" evidence="6">
    <location>
        <begin position="471"/>
        <end position="481"/>
    </location>
</feature>
<dbReference type="GO" id="GO:0015031">
    <property type="term" value="P:protein transport"/>
    <property type="evidence" value="ECO:0007669"/>
    <property type="project" value="UniProtKB-KW"/>
</dbReference>
<feature type="region of interest" description="Disordered" evidence="6">
    <location>
        <begin position="1"/>
        <end position="236"/>
    </location>
</feature>
<feature type="compositionally biased region" description="Low complexity" evidence="6">
    <location>
        <begin position="207"/>
        <end position="217"/>
    </location>
</feature>
<dbReference type="InterPro" id="IPR032629">
    <property type="entry name" value="DCB_dom"/>
</dbReference>
<evidence type="ECO:0000256" key="3">
    <source>
        <dbReference type="ARBA" id="ARBA00022927"/>
    </source>
</evidence>
<feature type="region of interest" description="Disordered" evidence="6">
    <location>
        <begin position="419"/>
        <end position="520"/>
    </location>
</feature>
<proteinExistence type="predicted"/>
<dbReference type="InterPro" id="IPR046455">
    <property type="entry name" value="Sec7/BIG1-like_C"/>
</dbReference>
<dbReference type="Proteomes" id="UP000193218">
    <property type="component" value="Unassembled WGS sequence"/>
</dbReference>
<dbReference type="InterPro" id="IPR032691">
    <property type="entry name" value="Mon2/Sec7/BIG1-like_HUS"/>
</dbReference>
<dbReference type="STRING" id="4999.A0A1Y1URT7"/>
<feature type="compositionally biased region" description="Low complexity" evidence="6">
    <location>
        <begin position="105"/>
        <end position="116"/>
    </location>
</feature>
<evidence type="ECO:0000256" key="4">
    <source>
        <dbReference type="ARBA" id="ARBA00023136"/>
    </source>
</evidence>
<protein>
    <recommendedName>
        <fullName evidence="7">SEC7 domain-containing protein</fullName>
    </recommendedName>
</protein>
<evidence type="ECO:0000313" key="8">
    <source>
        <dbReference type="EMBL" id="ORX40224.1"/>
    </source>
</evidence>
<dbReference type="SUPFAM" id="SSF48371">
    <property type="entry name" value="ARM repeat"/>
    <property type="match status" value="2"/>
</dbReference>
<dbReference type="Gene3D" id="1.10.220.20">
    <property type="match status" value="1"/>
</dbReference>
<dbReference type="Pfam" id="PF12783">
    <property type="entry name" value="Sec7-like_HUS"/>
    <property type="match status" value="1"/>
</dbReference>
<dbReference type="SUPFAM" id="SSF48425">
    <property type="entry name" value="Sec7 domain"/>
    <property type="match status" value="1"/>
</dbReference>
<feature type="region of interest" description="Disordered" evidence="6">
    <location>
        <begin position="745"/>
        <end position="782"/>
    </location>
</feature>
<organism evidence="8 9">
    <name type="scientific">Kockovaella imperatae</name>
    <dbReference type="NCBI Taxonomy" id="4999"/>
    <lineage>
        <taxon>Eukaryota</taxon>
        <taxon>Fungi</taxon>
        <taxon>Dikarya</taxon>
        <taxon>Basidiomycota</taxon>
        <taxon>Agaricomycotina</taxon>
        <taxon>Tremellomycetes</taxon>
        <taxon>Tremellales</taxon>
        <taxon>Cuniculitremaceae</taxon>
        <taxon>Kockovaella</taxon>
    </lineage>
</organism>
<sequence length="2043" mass="224496">MATIPSRDATEAEAAAAAAAGAVAGIQSQDEDAQPVGLGISDVDTTKPRVISLDEESDQERRGQGGVVSAENGRVPADPPVGSTEQSPSLDRTPSAPPPPPPPKTMTSPSSSSSIKPLPPMSRSISTARQEDDTESLQEVSLSRKGTPSRVPPVPRAPSITSLPSPSPSGLVSPTSRPTSTRPQSRNTSGQGVGGGGAGGGSHSRRSSTATTLSLSGYPNGGGGSHRSHGPGHQLSTVLITPPLQVLVQSKEAKKSASFMAAAQKALDLCQAGGEGSNTAYLHPREIFEPLRLAISNPQTTSVPILITSLDLLAKLVSHSFFSEPNGPPPGQSPLPDLITHTITLSWTETSPPQVALQVVKALMAIVLSTDRGMLVHQSSLLKAIRSVYNVFLLSNDTANQVVAQGGLTQMVHHVFGRVIRPDSKAQPGTNGSRSAMGENEARREADSRSGTPAPQTPGLETAPQRMTLDSFDQPNPNDSIPTAPAHIAAGEEEEIDGSASTPRIPTQTISIPVPNGDALETSDVLPTGIRETAADEGEGNLDAMGRPIPTDELFVKDAFLVFRALCKLSMKPLVTESERDLRSHAMRSKLLSLHLILTILKSHADLFTNPMICIPSNSSLEMTPFLQATKQYLCLSLSRNAVSPVTQVFELSVEIFWCMLKSMRAQMKKEIEVLLNEIFIPILEMKHSTIRQKSLIVSVFIRLCQDPQALVEIYINYDCDRAALDNIYERLMNIVSKIGQTHFAPPSKEEQNQSGTSKQASGSSGGPAIPPSLSTTALSGKDGVDAPHYAGLPPEIKLRRQSLECLVAALRSLVAWSTMSPTRATDDHQPGHLPRLSEDGLGRHHSSSSTAGSTSHLDHMPTPIPSWPADPHARSPAGGTSANGVATPDIGDDDVERFESAKQRKTTLQEGMKKFNFKPKRGIEYLVEHGFIASKSPQDVARFLMGNEGLSKAMIGEYLGEGDEENVATMHAFVDMLDFSDMNFTDAVRMYLQSFRLPGESQKIDRFMLKFAERYMGGNPNTVFANADTAYILAFSIIMLNTDAHNKNYKAKRMTKEEFIRNNRGINDGNNLPEEFLTDIYDEIQSNEIKMKDEMPEPAPVAASGVVGGSFTAIGRDLQREAYVAQSENMSSKTEALLKAMVKQQKRGVVRPTDQFFSASRLEHVRFMFEVAWMPFLAGISAQLQETDDMDVVNLCLSGLRSAIRIVCLFDMDLERNAFVTTLAKFTFLNNVAEMKPKNVEAIKSLLEIAVSDGNNLKASWKEVLTCVSQLERMQLISSGMDVPDLNRREPNGKKSSKRRAPAEEVAEESRSREVTVAADKVFSMSNNLSGSAIVDFVSALSQVSWEEIQSSGSSDHPRMFSLQKLVEISYYNMGRIRLEWSNIWLILGEHFNQVCCHNNPNISFFALDALRQLAMNFLEKEELSHFRFQKDFLRPFEYTIANNKNSDAREMVLQCLQQMLQARVQNLRSGWRTMFGVFSAASKVVTERVCTHAFELVTLVYKQHFSLVVKYGSFADLTTCITDFCKVSKFQKISLQAIEMVRGLVGKMLECPECLLPSASEETDDAVAAANMGKGKGRMNGGEDPLLKYWLPVLHSFHEIIMTGEDLEVRRLALDCLFDTLKTHGSGFTPAFWNTVTSQILFPIFAVLRVPTMADQDPRFRFKSQEDMSVWLSTTLVTALRDLIDLYTFYFGVLQEWLDGLLDILVACICQENDTLARIGTSCFQQLLESNVRKLSPQKWESIVSAFVELFKTTTAGQLFDPALHAEVEPAGEIEEGDAPFQKFVAPAPLESAAASRHALPSSLTYTDQRRLFKQIIVKCVLQLLLIETTHELLQNDDVYTTIPAEHLLRFMGVLDDSWRFARRFNADRDLRMKLWKVGFMKQLPNLLKQESSSAATLINVLLRMYRDPREAHRNSRTDVLERLVPLGTEIIKDFIGLDPETQPRNVSAWTPVVTDIILGSVDFETEAFKTHVPSFYPLIVDILSRDRAPEMRLAVRDYLARLGEIYAFGRTSGHQVSTSASVITHTTTTASTTGSGSIAA</sequence>
<dbReference type="InterPro" id="IPR015403">
    <property type="entry name" value="Mon2/Sec7/BIG1-like_HDS"/>
</dbReference>
<dbReference type="FunFam" id="1.10.1000.11:FF:000003">
    <property type="entry name" value="Brefeldin A-inhibited guanine nucleotide-exchange protein 1"/>
    <property type="match status" value="1"/>
</dbReference>
<feature type="compositionally biased region" description="Polar residues" evidence="6">
    <location>
        <begin position="499"/>
        <end position="511"/>
    </location>
</feature>
<dbReference type="PANTHER" id="PTHR10663">
    <property type="entry name" value="GUANYL-NUCLEOTIDE EXCHANGE FACTOR"/>
    <property type="match status" value="1"/>
</dbReference>
<dbReference type="FunFam" id="1.10.220.20:FF:000002">
    <property type="entry name" value="Brefeldin A-inhibited guanine nucleotide-exchange protein 1"/>
    <property type="match status" value="1"/>
</dbReference>
<evidence type="ECO:0000256" key="6">
    <source>
        <dbReference type="SAM" id="MobiDB-lite"/>
    </source>
</evidence>
<dbReference type="Pfam" id="PF16213">
    <property type="entry name" value="DCB"/>
    <property type="match status" value="1"/>
</dbReference>
<evidence type="ECO:0000313" key="9">
    <source>
        <dbReference type="Proteomes" id="UP000193218"/>
    </source>
</evidence>
<keyword evidence="2" id="KW-0963">Cytoplasm</keyword>
<dbReference type="Pfam" id="PF20252">
    <property type="entry name" value="BIG2_C"/>
    <property type="match status" value="1"/>
</dbReference>
<dbReference type="SMART" id="SM00222">
    <property type="entry name" value="Sec7"/>
    <property type="match status" value="1"/>
</dbReference>
<feature type="region of interest" description="Disordered" evidence="6">
    <location>
        <begin position="822"/>
        <end position="893"/>
    </location>
</feature>
<dbReference type="RefSeq" id="XP_021874009.1">
    <property type="nucleotide sequence ID" value="XM_022017597.1"/>
</dbReference>
<dbReference type="InterPro" id="IPR023394">
    <property type="entry name" value="Sec7_C_sf"/>
</dbReference>
<dbReference type="GO" id="GO:0030663">
    <property type="term" value="C:COPI-coated vesicle membrane"/>
    <property type="evidence" value="ECO:0007669"/>
    <property type="project" value="UniProtKB-SubCell"/>
</dbReference>
<feature type="compositionally biased region" description="Pro residues" evidence="6">
    <location>
        <begin position="95"/>
        <end position="104"/>
    </location>
</feature>
<evidence type="ECO:0000259" key="7">
    <source>
        <dbReference type="PROSITE" id="PS50190"/>
    </source>
</evidence>
<accession>A0A1Y1URT7</accession>
<dbReference type="Pfam" id="PF09324">
    <property type="entry name" value="Sec7-like_HDS"/>
    <property type="match status" value="1"/>
</dbReference>
<keyword evidence="4" id="KW-0472">Membrane</keyword>
<dbReference type="FunCoup" id="A0A1Y1URT7">
    <property type="interactions" value="450"/>
</dbReference>
<name>A0A1Y1URT7_9TREE</name>
<comment type="subcellular location">
    <subcellularLocation>
        <location evidence="5">Cytoplasmic vesicle</location>
        <location evidence="5">COPI-coated vesicle membrane</location>
    </subcellularLocation>
</comment>
<reference evidence="8 9" key="1">
    <citation type="submission" date="2017-03" db="EMBL/GenBank/DDBJ databases">
        <title>Widespread Adenine N6-methylation of Active Genes in Fungi.</title>
        <authorList>
            <consortium name="DOE Joint Genome Institute"/>
            <person name="Mondo S.J."/>
            <person name="Dannebaum R.O."/>
            <person name="Kuo R.C."/>
            <person name="Louie K.B."/>
            <person name="Bewick A.J."/>
            <person name="Labutti K."/>
            <person name="Haridas S."/>
            <person name="Kuo A."/>
            <person name="Salamov A."/>
            <person name="Ahrendt S.R."/>
            <person name="Lau R."/>
            <person name="Bowen B.P."/>
            <person name="Lipzen A."/>
            <person name="Sullivan W."/>
            <person name="Andreopoulos W.B."/>
            <person name="Clum A."/>
            <person name="Lindquist E."/>
            <person name="Daum C."/>
            <person name="Northen T.R."/>
            <person name="Ramamoorthy G."/>
            <person name="Schmitz R.J."/>
            <person name="Gryganskyi A."/>
            <person name="Culley D."/>
            <person name="Magnuson J."/>
            <person name="James T.Y."/>
            <person name="O'Malley M.A."/>
            <person name="Stajich J.E."/>
            <person name="Spatafora J.W."/>
            <person name="Visel A."/>
            <person name="Grigoriev I.V."/>
        </authorList>
    </citation>
    <scope>NUCLEOTIDE SEQUENCE [LARGE SCALE GENOMIC DNA]</scope>
    <source>
        <strain evidence="8 9">NRRL Y-17943</strain>
    </source>
</reference>
<keyword evidence="9" id="KW-1185">Reference proteome</keyword>
<feature type="domain" description="SEC7" evidence="7">
    <location>
        <begin position="898"/>
        <end position="1088"/>
    </location>
</feature>
<evidence type="ECO:0000256" key="2">
    <source>
        <dbReference type="ARBA" id="ARBA00022490"/>
    </source>
</evidence>
<dbReference type="Gene3D" id="1.10.1000.11">
    <property type="entry name" value="Arf Nucleotide-binding Site Opener,domain 2"/>
    <property type="match status" value="1"/>
</dbReference>
<dbReference type="PANTHER" id="PTHR10663:SF375">
    <property type="entry name" value="LD29171P"/>
    <property type="match status" value="1"/>
</dbReference>
<evidence type="ECO:0000256" key="5">
    <source>
        <dbReference type="ARBA" id="ARBA00060451"/>
    </source>
</evidence>
<dbReference type="EMBL" id="NBSH01000002">
    <property type="protein sequence ID" value="ORX40224.1"/>
    <property type="molecule type" value="Genomic_DNA"/>
</dbReference>
<feature type="compositionally biased region" description="Polar residues" evidence="6">
    <location>
        <begin position="177"/>
        <end position="187"/>
    </location>
</feature>
<dbReference type="OrthoDB" id="18431at2759"/>
<dbReference type="InterPro" id="IPR016024">
    <property type="entry name" value="ARM-type_fold"/>
</dbReference>
<comment type="caution">
    <text evidence="8">The sequence shown here is derived from an EMBL/GenBank/DDBJ whole genome shotgun (WGS) entry which is preliminary data.</text>
</comment>
<dbReference type="GO" id="GO:0032012">
    <property type="term" value="P:regulation of ARF protein signal transduction"/>
    <property type="evidence" value="ECO:0007669"/>
    <property type="project" value="InterPro"/>
</dbReference>
<feature type="compositionally biased region" description="Low complexity" evidence="6">
    <location>
        <begin position="12"/>
        <end position="25"/>
    </location>
</feature>
<dbReference type="InterPro" id="IPR035999">
    <property type="entry name" value="Sec7_dom_sf"/>
</dbReference>
<dbReference type="InterPro" id="IPR000904">
    <property type="entry name" value="Sec7_dom"/>
</dbReference>
<feature type="compositionally biased region" description="Polar residues" evidence="6">
    <location>
        <begin position="137"/>
        <end position="146"/>
    </location>
</feature>
<dbReference type="Pfam" id="PF01369">
    <property type="entry name" value="Sec7"/>
    <property type="match status" value="1"/>
</dbReference>
<keyword evidence="3" id="KW-0653">Protein transport</keyword>
<feature type="compositionally biased region" description="Low complexity" evidence="6">
    <location>
        <begin position="157"/>
        <end position="176"/>
    </location>
</feature>
<feature type="compositionally biased region" description="Gly residues" evidence="6">
    <location>
        <begin position="191"/>
        <end position="202"/>
    </location>
</feature>
<feature type="compositionally biased region" description="Basic and acidic residues" evidence="6">
    <location>
        <begin position="825"/>
        <end position="843"/>
    </location>
</feature>
<dbReference type="GO" id="GO:0005085">
    <property type="term" value="F:guanyl-nucleotide exchange factor activity"/>
    <property type="evidence" value="ECO:0007669"/>
    <property type="project" value="InterPro"/>
</dbReference>
<feature type="region of interest" description="Disordered" evidence="6">
    <location>
        <begin position="1283"/>
        <end position="1311"/>
    </location>
</feature>
<keyword evidence="1" id="KW-0813">Transport</keyword>